<comment type="caution">
    <text evidence="2">The sequence shown here is derived from an EMBL/GenBank/DDBJ whole genome shotgun (WGS) entry which is preliminary data.</text>
</comment>
<dbReference type="Gene3D" id="3.40.50.1220">
    <property type="entry name" value="TPP-binding domain"/>
    <property type="match status" value="1"/>
</dbReference>
<gene>
    <name evidence="2" type="ORF">ABIF63_000375</name>
</gene>
<proteinExistence type="predicted"/>
<organism evidence="2 3">
    <name type="scientific">Bradyrhizobium japonicum</name>
    <dbReference type="NCBI Taxonomy" id="375"/>
    <lineage>
        <taxon>Bacteria</taxon>
        <taxon>Pseudomonadati</taxon>
        <taxon>Pseudomonadota</taxon>
        <taxon>Alphaproteobacteria</taxon>
        <taxon>Hyphomicrobiales</taxon>
        <taxon>Nitrobacteraceae</taxon>
        <taxon>Bradyrhizobium</taxon>
    </lineage>
</organism>
<dbReference type="CDD" id="cd07039">
    <property type="entry name" value="TPP_PYR_POX"/>
    <property type="match status" value="1"/>
</dbReference>
<dbReference type="InterPro" id="IPR012001">
    <property type="entry name" value="Thiamin_PyroP_enz_TPP-bd_dom"/>
</dbReference>
<dbReference type="InterPro" id="IPR029035">
    <property type="entry name" value="DHS-like_NAD/FAD-binding_dom"/>
</dbReference>
<sequence>MKVGDFVVERLHASGVRRIYGYPGDGINGVIGALQRADSIEFIQVRHEEMAAFMAFAHAKFTGELGVCLSTGGPGATHLITGLYDGKLDHAPVLAICGQAEATVRGASYQQELNLDRMFADVAGFVQEASSPAQVRHLLDRSIRVAKADNTPSVIIFAERIQDEEYEEPAVAHGFTRSGVGYSKPKIIPEDADLSEAAEVLNAGKKVAILVGAGARGTALQLIEMATLLGAGIAKALLGRMCCWTTCRSLPAR</sequence>
<dbReference type="InterPro" id="IPR047211">
    <property type="entry name" value="POXB-like"/>
</dbReference>
<dbReference type="EMBL" id="JBEPTQ010000001">
    <property type="protein sequence ID" value="MET4716272.1"/>
    <property type="molecule type" value="Genomic_DNA"/>
</dbReference>
<protein>
    <submittedName>
        <fullName evidence="2">Thiamine pyrophosphate-dependent acetolactate synthase large subunit-like protein</fullName>
    </submittedName>
</protein>
<dbReference type="PANTHER" id="PTHR42981:SF2">
    <property type="entry name" value="PYRUVATE DEHYDROGENASE [UBIQUINONE]"/>
    <property type="match status" value="1"/>
</dbReference>
<dbReference type="Gene3D" id="3.40.50.970">
    <property type="match status" value="1"/>
</dbReference>
<evidence type="ECO:0000313" key="2">
    <source>
        <dbReference type="EMBL" id="MET4716272.1"/>
    </source>
</evidence>
<dbReference type="PANTHER" id="PTHR42981">
    <property type="entry name" value="PYRUVATE DEHYDROGENASE [UBIQUINONE]"/>
    <property type="match status" value="1"/>
</dbReference>
<name>A0ABV2RHJ3_BRAJP</name>
<dbReference type="InterPro" id="IPR047210">
    <property type="entry name" value="TPP_PYR_POXB-like"/>
</dbReference>
<keyword evidence="3" id="KW-1185">Reference proteome</keyword>
<dbReference type="SUPFAM" id="SSF52518">
    <property type="entry name" value="Thiamin diphosphate-binding fold (THDP-binding)"/>
    <property type="match status" value="1"/>
</dbReference>
<reference evidence="2 3" key="1">
    <citation type="submission" date="2024-06" db="EMBL/GenBank/DDBJ databases">
        <title>Genomic Encyclopedia of Type Strains, Phase V (KMG-V): Genome sequencing to study the core and pangenomes of soil and plant-associated prokaryotes.</title>
        <authorList>
            <person name="Whitman W."/>
        </authorList>
    </citation>
    <scope>NUCLEOTIDE SEQUENCE [LARGE SCALE GENOMIC DNA]</scope>
    <source>
        <strain evidence="2 3">USDA 160</strain>
    </source>
</reference>
<dbReference type="Pfam" id="PF02776">
    <property type="entry name" value="TPP_enzyme_N"/>
    <property type="match status" value="1"/>
</dbReference>
<accession>A0ABV2RHJ3</accession>
<evidence type="ECO:0000259" key="1">
    <source>
        <dbReference type="Pfam" id="PF02776"/>
    </source>
</evidence>
<evidence type="ECO:0000313" key="3">
    <source>
        <dbReference type="Proteomes" id="UP001549291"/>
    </source>
</evidence>
<dbReference type="Proteomes" id="UP001549291">
    <property type="component" value="Unassembled WGS sequence"/>
</dbReference>
<dbReference type="InterPro" id="IPR029061">
    <property type="entry name" value="THDP-binding"/>
</dbReference>
<feature type="domain" description="Thiamine pyrophosphate enzyme N-terminal TPP-binding" evidence="1">
    <location>
        <begin position="1"/>
        <end position="114"/>
    </location>
</feature>
<dbReference type="SUPFAM" id="SSF52467">
    <property type="entry name" value="DHS-like NAD/FAD-binding domain"/>
    <property type="match status" value="1"/>
</dbReference>